<name>A0A9W6BN04_9CHLO</name>
<evidence type="ECO:0000256" key="1">
    <source>
        <dbReference type="SAM" id="MobiDB-lite"/>
    </source>
</evidence>
<comment type="caution">
    <text evidence="2">The sequence shown here is derived from an EMBL/GenBank/DDBJ whole genome shotgun (WGS) entry which is preliminary data.</text>
</comment>
<proteinExistence type="predicted"/>
<feature type="compositionally biased region" description="Polar residues" evidence="1">
    <location>
        <begin position="75"/>
        <end position="86"/>
    </location>
</feature>
<organism evidence="2 3">
    <name type="scientific">Pleodorina starrii</name>
    <dbReference type="NCBI Taxonomy" id="330485"/>
    <lineage>
        <taxon>Eukaryota</taxon>
        <taxon>Viridiplantae</taxon>
        <taxon>Chlorophyta</taxon>
        <taxon>core chlorophytes</taxon>
        <taxon>Chlorophyceae</taxon>
        <taxon>CS clade</taxon>
        <taxon>Chlamydomonadales</taxon>
        <taxon>Volvocaceae</taxon>
        <taxon>Pleodorina</taxon>
    </lineage>
</organism>
<dbReference type="EMBL" id="BRXU01000011">
    <property type="protein sequence ID" value="GLC54725.1"/>
    <property type="molecule type" value="Genomic_DNA"/>
</dbReference>
<reference evidence="2 3" key="1">
    <citation type="journal article" date="2023" name="Commun. Biol.">
        <title>Reorganization of the ancestral sex-determining regions during the evolution of trioecy in Pleodorina starrii.</title>
        <authorList>
            <person name="Takahashi K."/>
            <person name="Suzuki S."/>
            <person name="Kawai-Toyooka H."/>
            <person name="Yamamoto K."/>
            <person name="Hamaji T."/>
            <person name="Ootsuki R."/>
            <person name="Yamaguchi H."/>
            <person name="Kawachi M."/>
            <person name="Higashiyama T."/>
            <person name="Nozaki H."/>
        </authorList>
    </citation>
    <scope>NUCLEOTIDE SEQUENCE [LARGE SCALE GENOMIC DNA]</scope>
    <source>
        <strain evidence="2 3">NIES-4479</strain>
    </source>
</reference>
<accession>A0A9W6BN04</accession>
<keyword evidence="3" id="KW-1185">Reference proteome</keyword>
<sequence>MLSLAVLRPSAIAAAAATRASALCCLRAASGRPDQPPQPHTGGLRDDPGHELATGGLYESARKDREAVPSPTPGVITQHTAGQATDTAAPEDAKTSQGMPENSYPVHQDPAASLQHPSEAFQSPAQATERNQPPPADREVEGSVPPSSDVEARPDVHGVTRGPPPEDVQQGQVGVTKPPSREEVRSAQRSFAEHSVGHDLKEPTRGKLDEGADLALQHSRGGSCGTRARVGLLPPSRQTDDELPPNPHTGGLRDDPGHELATGGLYDSFRKDREPLPSPMPCLTWQTARLAAADTAASDGAKSTFGMPEEGYPILLDPAALLQHPSEAFLGPARGP</sequence>
<feature type="region of interest" description="Disordered" evidence="1">
    <location>
        <begin position="30"/>
        <end position="281"/>
    </location>
</feature>
<feature type="compositionally biased region" description="Polar residues" evidence="1">
    <location>
        <begin position="120"/>
        <end position="131"/>
    </location>
</feature>
<dbReference type="Proteomes" id="UP001165080">
    <property type="component" value="Unassembled WGS sequence"/>
</dbReference>
<gene>
    <name evidence="2" type="primary">PLEST006855</name>
    <name evidence="2" type="ORF">PLESTB_000899600</name>
</gene>
<dbReference type="AlphaFoldDB" id="A0A9W6BN04"/>
<evidence type="ECO:0000313" key="3">
    <source>
        <dbReference type="Proteomes" id="UP001165080"/>
    </source>
</evidence>
<feature type="compositionally biased region" description="Basic and acidic residues" evidence="1">
    <location>
        <begin position="179"/>
        <end position="210"/>
    </location>
</feature>
<protein>
    <submittedName>
        <fullName evidence="2">Uncharacterized protein</fullName>
    </submittedName>
</protein>
<evidence type="ECO:0000313" key="2">
    <source>
        <dbReference type="EMBL" id="GLC54725.1"/>
    </source>
</evidence>